<dbReference type="EMBL" id="VRLW01000001">
    <property type="protein sequence ID" value="KAA1259696.1"/>
    <property type="molecule type" value="Genomic_DNA"/>
</dbReference>
<dbReference type="AlphaFoldDB" id="A0A5B1CGL0"/>
<organism evidence="1 2">
    <name type="scientific">Rubripirellula obstinata</name>
    <dbReference type="NCBI Taxonomy" id="406547"/>
    <lineage>
        <taxon>Bacteria</taxon>
        <taxon>Pseudomonadati</taxon>
        <taxon>Planctomycetota</taxon>
        <taxon>Planctomycetia</taxon>
        <taxon>Pirellulales</taxon>
        <taxon>Pirellulaceae</taxon>
        <taxon>Rubripirellula</taxon>
    </lineage>
</organism>
<comment type="caution">
    <text evidence="1">The sequence shown here is derived from an EMBL/GenBank/DDBJ whole genome shotgun (WGS) entry which is preliminary data.</text>
</comment>
<sequence>MVVRGGSRCDSRLRSIGLRTGNGIQRHRKEPRRWTFRLGRPAQHSPPLVTGGLRDTYFATKLSDGAWGTFKTLQSLFPTLSGFRLRLGLSPFRGNETKPTTLNHASTTVLLDGYSGLAMRTWKLLSTSKQFKICNGGGKFRYLVCIGRCNRG</sequence>
<evidence type="ECO:0000313" key="1">
    <source>
        <dbReference type="EMBL" id="KAA1259696.1"/>
    </source>
</evidence>
<accession>A0A5B1CGL0</accession>
<protein>
    <submittedName>
        <fullName evidence="1">Uncharacterized protein</fullName>
    </submittedName>
</protein>
<name>A0A5B1CGL0_9BACT</name>
<gene>
    <name evidence="1" type="ORF">LF1_22330</name>
</gene>
<reference evidence="1 2" key="1">
    <citation type="submission" date="2019-08" db="EMBL/GenBank/DDBJ databases">
        <title>Deep-cultivation of Planctomycetes and their phenomic and genomic characterization uncovers novel biology.</title>
        <authorList>
            <person name="Wiegand S."/>
            <person name="Jogler M."/>
            <person name="Boedeker C."/>
            <person name="Pinto D."/>
            <person name="Vollmers J."/>
            <person name="Rivas-Marin E."/>
            <person name="Kohn T."/>
            <person name="Peeters S.H."/>
            <person name="Heuer A."/>
            <person name="Rast P."/>
            <person name="Oberbeckmann S."/>
            <person name="Bunk B."/>
            <person name="Jeske O."/>
            <person name="Meyerdierks A."/>
            <person name="Storesund J.E."/>
            <person name="Kallscheuer N."/>
            <person name="Luecker S."/>
            <person name="Lage O.M."/>
            <person name="Pohl T."/>
            <person name="Merkel B.J."/>
            <person name="Hornburger P."/>
            <person name="Mueller R.-W."/>
            <person name="Bruemmer F."/>
            <person name="Labrenz M."/>
            <person name="Spormann A.M."/>
            <person name="Op Den Camp H."/>
            <person name="Overmann J."/>
            <person name="Amann R."/>
            <person name="Jetten M.S.M."/>
            <person name="Mascher T."/>
            <person name="Medema M.H."/>
            <person name="Devos D.P."/>
            <person name="Kaster A.-K."/>
            <person name="Ovreas L."/>
            <person name="Rohde M."/>
            <person name="Galperin M.Y."/>
            <person name="Jogler C."/>
        </authorList>
    </citation>
    <scope>NUCLEOTIDE SEQUENCE [LARGE SCALE GENOMIC DNA]</scope>
    <source>
        <strain evidence="1 2">LF1</strain>
    </source>
</reference>
<keyword evidence="2" id="KW-1185">Reference proteome</keyword>
<proteinExistence type="predicted"/>
<evidence type="ECO:0000313" key="2">
    <source>
        <dbReference type="Proteomes" id="UP000322699"/>
    </source>
</evidence>
<dbReference type="Proteomes" id="UP000322699">
    <property type="component" value="Unassembled WGS sequence"/>
</dbReference>